<evidence type="ECO:0000313" key="4">
    <source>
        <dbReference type="Proteomes" id="UP000264820"/>
    </source>
</evidence>
<sequence>MVDSGPGEATTTTSSRKPFSVPEIPPLDRCDFGRAKIRASVRWLLCKSYGCAGEITHGKGLHHYISGLACADTRGPLLGLAGLAL</sequence>
<dbReference type="Pfam" id="PF25532">
    <property type="entry name" value="CH_CAMSAP2_N"/>
    <property type="match status" value="1"/>
</dbReference>
<accession>A0A3Q2YY06</accession>
<keyword evidence="4" id="KW-1185">Reference proteome</keyword>
<name>A0A3Q2YY06_HIPCM</name>
<evidence type="ECO:0000313" key="3">
    <source>
        <dbReference type="Ensembl" id="ENSHCOP00000018547.1"/>
    </source>
</evidence>
<dbReference type="Proteomes" id="UP000264820">
    <property type="component" value="Unplaced"/>
</dbReference>
<dbReference type="InterPro" id="IPR058042">
    <property type="entry name" value="CAMSAP_N"/>
</dbReference>
<feature type="domain" description="CASAMP N-terminal" evidence="2">
    <location>
        <begin position="21"/>
        <end position="56"/>
    </location>
</feature>
<reference evidence="3" key="2">
    <citation type="submission" date="2025-09" db="UniProtKB">
        <authorList>
            <consortium name="Ensembl"/>
        </authorList>
    </citation>
    <scope>IDENTIFICATION</scope>
</reference>
<organism evidence="3 4">
    <name type="scientific">Hippocampus comes</name>
    <name type="common">Tiger tail seahorse</name>
    <dbReference type="NCBI Taxonomy" id="109280"/>
    <lineage>
        <taxon>Eukaryota</taxon>
        <taxon>Metazoa</taxon>
        <taxon>Chordata</taxon>
        <taxon>Craniata</taxon>
        <taxon>Vertebrata</taxon>
        <taxon>Euteleostomi</taxon>
        <taxon>Actinopterygii</taxon>
        <taxon>Neopterygii</taxon>
        <taxon>Teleostei</taxon>
        <taxon>Neoteleostei</taxon>
        <taxon>Acanthomorphata</taxon>
        <taxon>Syngnathiaria</taxon>
        <taxon>Syngnathiformes</taxon>
        <taxon>Syngnathoidei</taxon>
        <taxon>Syngnathidae</taxon>
        <taxon>Hippocampus</taxon>
    </lineage>
</organism>
<feature type="region of interest" description="Disordered" evidence="1">
    <location>
        <begin position="1"/>
        <end position="24"/>
    </location>
</feature>
<evidence type="ECO:0000259" key="2">
    <source>
        <dbReference type="Pfam" id="PF25532"/>
    </source>
</evidence>
<dbReference type="GeneTree" id="ENSGT01150000289696"/>
<reference evidence="3" key="1">
    <citation type="submission" date="2025-08" db="UniProtKB">
        <authorList>
            <consortium name="Ensembl"/>
        </authorList>
    </citation>
    <scope>IDENTIFICATION</scope>
</reference>
<evidence type="ECO:0000256" key="1">
    <source>
        <dbReference type="SAM" id="MobiDB-lite"/>
    </source>
</evidence>
<proteinExistence type="predicted"/>
<protein>
    <recommendedName>
        <fullName evidence="2">CASAMP N-terminal domain-containing protein</fullName>
    </recommendedName>
</protein>
<dbReference type="AlphaFoldDB" id="A0A3Q2YY06"/>
<dbReference type="Ensembl" id="ENSHCOT00000011002.1">
    <property type="protein sequence ID" value="ENSHCOP00000018547.1"/>
    <property type="gene ID" value="ENSHCOG00000003169.1"/>
</dbReference>